<feature type="region of interest" description="Disordered" evidence="1">
    <location>
        <begin position="1"/>
        <end position="26"/>
    </location>
</feature>
<gene>
    <name evidence="2" type="ORF">MDA_GLEAN10022491</name>
</gene>
<organism evidence="2 3">
    <name type="scientific">Myotis davidii</name>
    <name type="common">David's myotis</name>
    <dbReference type="NCBI Taxonomy" id="225400"/>
    <lineage>
        <taxon>Eukaryota</taxon>
        <taxon>Metazoa</taxon>
        <taxon>Chordata</taxon>
        <taxon>Craniata</taxon>
        <taxon>Vertebrata</taxon>
        <taxon>Euteleostomi</taxon>
        <taxon>Mammalia</taxon>
        <taxon>Eutheria</taxon>
        <taxon>Laurasiatheria</taxon>
        <taxon>Chiroptera</taxon>
        <taxon>Yangochiroptera</taxon>
        <taxon>Vespertilionidae</taxon>
        <taxon>Myotis</taxon>
    </lineage>
</organism>
<feature type="compositionally biased region" description="Basic and acidic residues" evidence="1">
    <location>
        <begin position="1"/>
        <end position="11"/>
    </location>
</feature>
<feature type="compositionally biased region" description="Basic and acidic residues" evidence="1">
    <location>
        <begin position="48"/>
        <end position="66"/>
    </location>
</feature>
<dbReference type="AlphaFoldDB" id="L5MF52"/>
<reference evidence="3" key="1">
    <citation type="journal article" date="2013" name="Science">
        <title>Comparative analysis of bat genomes provides insight into the evolution of flight and immunity.</title>
        <authorList>
            <person name="Zhang G."/>
            <person name="Cowled C."/>
            <person name="Shi Z."/>
            <person name="Huang Z."/>
            <person name="Bishop-Lilly K.A."/>
            <person name="Fang X."/>
            <person name="Wynne J.W."/>
            <person name="Xiong Z."/>
            <person name="Baker M.L."/>
            <person name="Zhao W."/>
            <person name="Tachedjian M."/>
            <person name="Zhu Y."/>
            <person name="Zhou P."/>
            <person name="Jiang X."/>
            <person name="Ng J."/>
            <person name="Yang L."/>
            <person name="Wu L."/>
            <person name="Xiao J."/>
            <person name="Feng Y."/>
            <person name="Chen Y."/>
            <person name="Sun X."/>
            <person name="Zhang Y."/>
            <person name="Marsh G.A."/>
            <person name="Crameri G."/>
            <person name="Broder C.C."/>
            <person name="Frey K.G."/>
            <person name="Wang L.F."/>
            <person name="Wang J."/>
        </authorList>
    </citation>
    <scope>NUCLEOTIDE SEQUENCE [LARGE SCALE GENOMIC DNA]</scope>
</reference>
<feature type="compositionally biased region" description="Basic and acidic residues" evidence="1">
    <location>
        <begin position="83"/>
        <end position="100"/>
    </location>
</feature>
<dbReference type="EMBL" id="KB101600">
    <property type="protein sequence ID" value="ELK36363.1"/>
    <property type="molecule type" value="Genomic_DNA"/>
</dbReference>
<sequence>MHEPPWDRRSTQELSPGGQCAPTGGALLSQKLGSWLKTSELQKVVEIKINEKREHKSREQTREDYKGGSSGASAWKICSGLDPEGRAGAEAEAEAEKAEPSEGSQGAEVKTPQPTEKILAAPPRRDSSSVLKVSQLLLGAIVSHAGLTVATLRKELGNAGYQVRRKCRRHPGSARKPGVWSTLIRVFGPTNPVSTLEAPAPINHSNVVVAPPVSETGD</sequence>
<dbReference type="Proteomes" id="UP000010556">
    <property type="component" value="Unassembled WGS sequence"/>
</dbReference>
<feature type="region of interest" description="Disordered" evidence="1">
    <location>
        <begin position="48"/>
        <end position="125"/>
    </location>
</feature>
<accession>L5MF52</accession>
<evidence type="ECO:0000313" key="2">
    <source>
        <dbReference type="EMBL" id="ELK36363.1"/>
    </source>
</evidence>
<name>L5MF52_MYODS</name>
<evidence type="ECO:0000313" key="3">
    <source>
        <dbReference type="Proteomes" id="UP000010556"/>
    </source>
</evidence>
<proteinExistence type="predicted"/>
<keyword evidence="3" id="KW-1185">Reference proteome</keyword>
<evidence type="ECO:0000256" key="1">
    <source>
        <dbReference type="SAM" id="MobiDB-lite"/>
    </source>
</evidence>
<protein>
    <submittedName>
        <fullName evidence="2">Testis-specific H1 histone</fullName>
    </submittedName>
</protein>